<gene>
    <name evidence="1" type="ORF">PBIL07802_LOCUS1454</name>
</gene>
<dbReference type="AlphaFoldDB" id="A0A7S3CWA7"/>
<dbReference type="InterPro" id="IPR011990">
    <property type="entry name" value="TPR-like_helical_dom_sf"/>
</dbReference>
<reference evidence="1" key="1">
    <citation type="submission" date="2021-01" db="EMBL/GenBank/DDBJ databases">
        <authorList>
            <person name="Corre E."/>
            <person name="Pelletier E."/>
            <person name="Niang G."/>
            <person name="Scheremetjew M."/>
            <person name="Finn R."/>
            <person name="Kale V."/>
            <person name="Holt S."/>
            <person name="Cochrane G."/>
            <person name="Meng A."/>
            <person name="Brown T."/>
            <person name="Cohen L."/>
        </authorList>
    </citation>
    <scope>NUCLEOTIDE SEQUENCE</scope>
    <source>
        <strain evidence="1">NIES-2562</strain>
    </source>
</reference>
<name>A0A7S3CWA7_9EUKA</name>
<dbReference type="SUPFAM" id="SSF48452">
    <property type="entry name" value="TPR-like"/>
    <property type="match status" value="1"/>
</dbReference>
<dbReference type="EMBL" id="HBIB01002142">
    <property type="protein sequence ID" value="CAE0239309.1"/>
    <property type="molecule type" value="Transcribed_RNA"/>
</dbReference>
<evidence type="ECO:0000313" key="1">
    <source>
        <dbReference type="EMBL" id="CAE0239309.1"/>
    </source>
</evidence>
<organism evidence="1">
    <name type="scientific">Palpitomonas bilix</name>
    <dbReference type="NCBI Taxonomy" id="652834"/>
    <lineage>
        <taxon>Eukaryota</taxon>
        <taxon>Eukaryota incertae sedis</taxon>
    </lineage>
</organism>
<proteinExistence type="predicted"/>
<accession>A0A7S3CWA7</accession>
<sequence length="838" mass="90499">MGSAREAAKRAWECAREEVVGGNGDAKGAVAPYLQRYILALLRNGEYESAAQLCESHGKGKGGVSWYGLRGRVYALFALKLRQDGKAGAAAFTAKKALAEAEKCLARAAGVHAQSGAKSAMDAAVISAGIFDEFSPQPKVGQIARYGEKRGARVKAEQLAHSAAARLAFICPDSTSAWHDLATTSSQKWGKEGRERGLSAARSALKLRLKWAKRGRKVEAEVDDSHLFAQLAMLEDTRAKRKHFASLAVAQGGEKSVAPSVAAALVLAGEGEWREAEEAVAPALLQSEAFSPPLSVLALLRVEGREEAVDEDLLTAGEGSTVLRDSYTIMKAGVKYWRDGSTQRAAELFRECCYRAEGDPLPHLYLAHVLSESGQPKQAARHYQLCMKYALSSSTLAEARSAVLAEGCAGYALSLCRCGKVREGWAVLEKVKGESFALMLARACCTAADKNRSEEEVERAFQAAQRAMGGGEEAERRKVVVQRRWEAARIWRAQTSNIEEVVRKQASWHLHSAAAISRVLQAEDDLAGIGEAVEGVSEDDLACVAATLKAMKAKKERVLAFEEEARLRYPSSPSFQFEQSASAASHPYRTLAYLHPDRIEGWAGMVVAEVERARKVVPPALSLPPLHLQVGSEGREKVERLAETIARLRTARPTSASVSCVASAAQSLLAMMRCEVGEGKARTEGGRGGEAESAYAQRMQAWHSIEHGNAEEGMRQLGAVLKLAKGSSDTRLLSTLTDDLLFFLRRYVTDAAARVEGVEVGMAAANSVREKEKESESPLLTSACVRSAVMKAERIRLKGDGASTKEVKAVVKLLSTFAKDTPMQEKVDEIGAQLGWTA</sequence>
<dbReference type="Gene3D" id="1.25.40.10">
    <property type="entry name" value="Tetratricopeptide repeat domain"/>
    <property type="match status" value="1"/>
</dbReference>
<protein>
    <submittedName>
        <fullName evidence="1">Uncharacterized protein</fullName>
    </submittedName>
</protein>